<keyword evidence="4" id="KW-1185">Reference proteome</keyword>
<name>A0AA96J837_9FLAO</name>
<evidence type="ECO:0000313" key="4">
    <source>
        <dbReference type="Proteomes" id="UP001304515"/>
    </source>
</evidence>
<dbReference type="Proteomes" id="UP001304515">
    <property type="component" value="Chromosome"/>
</dbReference>
<feature type="transmembrane region" description="Helical" evidence="1">
    <location>
        <begin position="54"/>
        <end position="72"/>
    </location>
</feature>
<evidence type="ECO:0000313" key="3">
    <source>
        <dbReference type="EMBL" id="WNM21976.1"/>
    </source>
</evidence>
<dbReference type="KEGG" id="fcj:RN605_01150"/>
<dbReference type="SUPFAM" id="SSF54001">
    <property type="entry name" value="Cysteine proteinases"/>
    <property type="match status" value="1"/>
</dbReference>
<organism evidence="3 4">
    <name type="scientific">Flavobacterium capsici</name>
    <dbReference type="NCBI Taxonomy" id="3075618"/>
    <lineage>
        <taxon>Bacteria</taxon>
        <taxon>Pseudomonadati</taxon>
        <taxon>Bacteroidota</taxon>
        <taxon>Flavobacteriia</taxon>
        <taxon>Flavobacteriales</taxon>
        <taxon>Flavobacteriaceae</taxon>
        <taxon>Flavobacterium</taxon>
    </lineage>
</organism>
<feature type="transmembrane region" description="Helical" evidence="1">
    <location>
        <begin position="79"/>
        <end position="102"/>
    </location>
</feature>
<dbReference type="InterPro" id="IPR038765">
    <property type="entry name" value="Papain-like_cys_pep_sf"/>
</dbReference>
<feature type="transmembrane region" description="Helical" evidence="1">
    <location>
        <begin position="21"/>
        <end position="42"/>
    </location>
</feature>
<dbReference type="AlphaFoldDB" id="A0AA96J837"/>
<dbReference type="RefSeq" id="WP_313321574.1">
    <property type="nucleotide sequence ID" value="NZ_CP134878.1"/>
</dbReference>
<keyword evidence="1" id="KW-0472">Membrane</keyword>
<proteinExistence type="predicted"/>
<dbReference type="EMBL" id="CP134878">
    <property type="protein sequence ID" value="WNM17924.1"/>
    <property type="molecule type" value="Genomic_DNA"/>
</dbReference>
<keyword evidence="1" id="KW-0812">Transmembrane</keyword>
<accession>A0AA96J750</accession>
<keyword evidence="1" id="KW-1133">Transmembrane helix</keyword>
<dbReference type="Gene3D" id="3.10.620.30">
    <property type="match status" value="1"/>
</dbReference>
<dbReference type="EMBL" id="CP134890">
    <property type="protein sequence ID" value="WNM21976.1"/>
    <property type="molecule type" value="Genomic_DNA"/>
</dbReference>
<protein>
    <submittedName>
        <fullName evidence="3">Transglutaminase</fullName>
    </submittedName>
</protein>
<accession>A0AA96J837</accession>
<evidence type="ECO:0000313" key="2">
    <source>
        <dbReference type="EMBL" id="WNM17924.1"/>
    </source>
</evidence>
<reference evidence="3 4" key="1">
    <citation type="submission" date="2023-09" db="EMBL/GenBank/DDBJ databases">
        <title>Flavobacterium sp. a novel bacteria isolate from Pepper rhizosphere.</title>
        <authorList>
            <person name="Peng Y."/>
            <person name="Lee J."/>
        </authorList>
    </citation>
    <scope>NUCLEOTIDE SEQUENCE [LARGE SCALE GENOMIC DNA]</scope>
    <source>
        <strain evidence="2">PMR2A8</strain>
        <strain evidence="3 4">PMTSA4</strain>
    </source>
</reference>
<gene>
    <name evidence="3" type="ORF">RN605_01150</name>
    <name evidence="2" type="ORF">RN608_07850</name>
</gene>
<sequence>MIKLGNLNYQTLKERLRIKSPWDSIIIFLLSILFTIPVFIIAHQKLIDLEWPIHLDRILLFILITTAFHLILKAMRRITLISIIIYVLTLLYGTIFGGYGFVSVFDDYRSMIYAMTEDPNPQDLIVSKLLPFPNKYKIIKAVEYDNPRIRSYALRATTKNFRKVKGYNEYFTLIQCFAVFKEINSNWNYVSDPKGRDYIATASETLPYLSGDCDDHSIFMAACIKSIGGIPRLIHTKGHIYPEIYIGDKKSDLEAVNYLIKKELFSRESKGQSLHYHIDERGKIWLNLDYTADYPGGPFMNEEILGALTLD</sequence>
<evidence type="ECO:0000256" key="1">
    <source>
        <dbReference type="SAM" id="Phobius"/>
    </source>
</evidence>